<evidence type="ECO:0000313" key="2">
    <source>
        <dbReference type="Proteomes" id="UP001055879"/>
    </source>
</evidence>
<dbReference type="Proteomes" id="UP001055879">
    <property type="component" value="Linkage Group LG15"/>
</dbReference>
<gene>
    <name evidence="1" type="ORF">L6452_39645</name>
</gene>
<reference evidence="2" key="1">
    <citation type="journal article" date="2022" name="Mol. Ecol. Resour.">
        <title>The genomes of chicory, endive, great burdock and yacon provide insights into Asteraceae palaeo-polyploidization history and plant inulin production.</title>
        <authorList>
            <person name="Fan W."/>
            <person name="Wang S."/>
            <person name="Wang H."/>
            <person name="Wang A."/>
            <person name="Jiang F."/>
            <person name="Liu H."/>
            <person name="Zhao H."/>
            <person name="Xu D."/>
            <person name="Zhang Y."/>
        </authorList>
    </citation>
    <scope>NUCLEOTIDE SEQUENCE [LARGE SCALE GENOMIC DNA]</scope>
    <source>
        <strain evidence="2">cv. Niubang</strain>
    </source>
</reference>
<keyword evidence="2" id="KW-1185">Reference proteome</keyword>
<evidence type="ECO:0000313" key="1">
    <source>
        <dbReference type="EMBL" id="KAI3673522.1"/>
    </source>
</evidence>
<reference evidence="1 2" key="2">
    <citation type="journal article" date="2022" name="Mol. Ecol. Resour.">
        <title>The genomes of chicory, endive, great burdock and yacon provide insights into Asteraceae paleo-polyploidization history and plant inulin production.</title>
        <authorList>
            <person name="Fan W."/>
            <person name="Wang S."/>
            <person name="Wang H."/>
            <person name="Wang A."/>
            <person name="Jiang F."/>
            <person name="Liu H."/>
            <person name="Zhao H."/>
            <person name="Xu D."/>
            <person name="Zhang Y."/>
        </authorList>
    </citation>
    <scope>NUCLEOTIDE SEQUENCE [LARGE SCALE GENOMIC DNA]</scope>
    <source>
        <strain evidence="2">cv. Niubang</strain>
    </source>
</reference>
<name>A0ACB8XS83_ARCLA</name>
<comment type="caution">
    <text evidence="1">The sequence shown here is derived from an EMBL/GenBank/DDBJ whole genome shotgun (WGS) entry which is preliminary data.</text>
</comment>
<accession>A0ACB8XS83</accession>
<proteinExistence type="predicted"/>
<protein>
    <submittedName>
        <fullName evidence="1">Uncharacterized protein</fullName>
    </submittedName>
</protein>
<organism evidence="1 2">
    <name type="scientific">Arctium lappa</name>
    <name type="common">Greater burdock</name>
    <name type="synonym">Lappa major</name>
    <dbReference type="NCBI Taxonomy" id="4217"/>
    <lineage>
        <taxon>Eukaryota</taxon>
        <taxon>Viridiplantae</taxon>
        <taxon>Streptophyta</taxon>
        <taxon>Embryophyta</taxon>
        <taxon>Tracheophyta</taxon>
        <taxon>Spermatophyta</taxon>
        <taxon>Magnoliopsida</taxon>
        <taxon>eudicotyledons</taxon>
        <taxon>Gunneridae</taxon>
        <taxon>Pentapetalae</taxon>
        <taxon>asterids</taxon>
        <taxon>campanulids</taxon>
        <taxon>Asterales</taxon>
        <taxon>Asteraceae</taxon>
        <taxon>Carduoideae</taxon>
        <taxon>Cardueae</taxon>
        <taxon>Arctiinae</taxon>
        <taxon>Arctium</taxon>
    </lineage>
</organism>
<sequence>MARLMFILLFTASLVPLVHGSGAGAAHLCRTYCGNITVDYPFALQSGCGHPSYRDLLFCFNDVLMFHISSGSYRVLTIDYAYRSMTLHDPHLSTCDSIVLGGRGNGFVVEHWRTPYLNPTPDNVFMLLGCSAQSPLFQGFPTSKHMPCRNVSGMGCQEYYGCEGWTSVGLARGGLGYGSGPPVCCGLDFEAIKGVNLSKLECQGYSSAYTLAPLRVSGPSEWRYGIRVKFAVEVSSDSFCKACEATGGSCGHDVERFGTLCICGSWNSTSNCDAIIKLSVGGTSLPVDKLSGLLIASSAFWLTSFRN</sequence>
<dbReference type="EMBL" id="CM042061">
    <property type="protein sequence ID" value="KAI3673522.1"/>
    <property type="molecule type" value="Genomic_DNA"/>
</dbReference>